<proteinExistence type="predicted"/>
<keyword evidence="1" id="KW-1133">Transmembrane helix</keyword>
<dbReference type="KEGG" id="ohi:H8790_13520"/>
<dbReference type="AlphaFoldDB" id="A0A7G9B4F4"/>
<keyword evidence="1" id="KW-0472">Membrane</keyword>
<evidence type="ECO:0000256" key="1">
    <source>
        <dbReference type="SAM" id="Phobius"/>
    </source>
</evidence>
<evidence type="ECO:0000313" key="2">
    <source>
        <dbReference type="EMBL" id="QNL44435.1"/>
    </source>
</evidence>
<protein>
    <submittedName>
        <fullName evidence="2">Uncharacterized protein</fullName>
    </submittedName>
</protein>
<gene>
    <name evidence="2" type="ORF">H8790_13520</name>
</gene>
<accession>A0A7G9B4F4</accession>
<feature type="transmembrane region" description="Helical" evidence="1">
    <location>
        <begin position="12"/>
        <end position="30"/>
    </location>
</feature>
<reference evidence="2 3" key="1">
    <citation type="submission" date="2020-08" db="EMBL/GenBank/DDBJ databases">
        <authorList>
            <person name="Liu C."/>
            <person name="Sun Q."/>
        </authorList>
    </citation>
    <scope>NUCLEOTIDE SEQUENCE [LARGE SCALE GENOMIC DNA]</scope>
    <source>
        <strain evidence="2 3">NSJ-62</strain>
    </source>
</reference>
<keyword evidence="1" id="KW-0812">Transmembrane</keyword>
<name>A0A7G9B4F4_9FIRM</name>
<organism evidence="2 3">
    <name type="scientific">Oscillibacter hominis</name>
    <dbReference type="NCBI Taxonomy" id="2763056"/>
    <lineage>
        <taxon>Bacteria</taxon>
        <taxon>Bacillati</taxon>
        <taxon>Bacillota</taxon>
        <taxon>Clostridia</taxon>
        <taxon>Eubacteriales</taxon>
        <taxon>Oscillospiraceae</taxon>
        <taxon>Oscillibacter</taxon>
    </lineage>
</organism>
<keyword evidence="3" id="KW-1185">Reference proteome</keyword>
<dbReference type="EMBL" id="CP060490">
    <property type="protein sequence ID" value="QNL44435.1"/>
    <property type="molecule type" value="Genomic_DNA"/>
</dbReference>
<dbReference type="Proteomes" id="UP000515960">
    <property type="component" value="Chromosome"/>
</dbReference>
<evidence type="ECO:0000313" key="3">
    <source>
        <dbReference type="Proteomes" id="UP000515960"/>
    </source>
</evidence>
<feature type="transmembrane region" description="Helical" evidence="1">
    <location>
        <begin position="183"/>
        <end position="209"/>
    </location>
</feature>
<feature type="transmembrane region" description="Helical" evidence="1">
    <location>
        <begin position="229"/>
        <end position="250"/>
    </location>
</feature>
<dbReference type="RefSeq" id="WP_187333036.1">
    <property type="nucleotide sequence ID" value="NZ_CP060490.1"/>
</dbReference>
<sequence length="251" mass="28113">MREERNLLQKIVLVALAAMILVFGALTAYFRSQPGVAFRDQLLHYMVGPERADYFGTVDGQPVEITVTAGAGVTTVEVQIGELVHDLCRVEYPLKSVKTEYGTYSGIRIYRNDTLLFEGAYDPEREIDGVPGMLFDSSGELAMSELIHFGFSTGGDPWADYETAIPSILQFAFGPEEAVRGSWGLYAVMVFLTLLVMADAAFPMALFHWRYHFSVRNPEPTEFYIGMQYFSWLVLTVILLAAYIKTLGIFV</sequence>